<evidence type="ECO:0008006" key="3">
    <source>
        <dbReference type="Google" id="ProtNLM"/>
    </source>
</evidence>
<evidence type="ECO:0000313" key="1">
    <source>
        <dbReference type="EMBL" id="OYQ39576.1"/>
    </source>
</evidence>
<dbReference type="Proteomes" id="UP000216035">
    <property type="component" value="Unassembled WGS sequence"/>
</dbReference>
<organism evidence="1 2">
    <name type="scientific">Flavobacterium aurantiibacter</name>
    <dbReference type="NCBI Taxonomy" id="2023067"/>
    <lineage>
        <taxon>Bacteria</taxon>
        <taxon>Pseudomonadati</taxon>
        <taxon>Bacteroidota</taxon>
        <taxon>Flavobacteriia</taxon>
        <taxon>Flavobacteriales</taxon>
        <taxon>Flavobacteriaceae</taxon>
        <taxon>Flavobacterium</taxon>
    </lineage>
</organism>
<dbReference type="Gene3D" id="2.20.110.10">
    <property type="entry name" value="Histone H3 K4-specific methyltransferase SET7/9 N-terminal domain"/>
    <property type="match status" value="3"/>
</dbReference>
<evidence type="ECO:0000313" key="2">
    <source>
        <dbReference type="Proteomes" id="UP000216035"/>
    </source>
</evidence>
<dbReference type="SUPFAM" id="SSF82185">
    <property type="entry name" value="Histone H3 K4-specific methyltransferase SET7/9 N-terminal domain"/>
    <property type="match status" value="2"/>
</dbReference>
<protein>
    <recommendedName>
        <fullName evidence="3">Preprotein translocase YidC</fullName>
    </recommendedName>
</protein>
<comment type="caution">
    <text evidence="1">The sequence shown here is derived from an EMBL/GenBank/DDBJ whole genome shotgun (WGS) entry which is preliminary data.</text>
</comment>
<reference evidence="1 2" key="1">
    <citation type="submission" date="2017-07" db="EMBL/GenBank/DDBJ databases">
        <title>Flavobacterium cyanobacteriorum sp. nov., isolated from cyanobacterial aggregates in a eutrophic lake.</title>
        <authorList>
            <person name="Cai H."/>
        </authorList>
    </citation>
    <scope>NUCLEOTIDE SEQUENCE [LARGE SCALE GENOMIC DNA]</scope>
    <source>
        <strain evidence="1 2">TH167</strain>
    </source>
</reference>
<accession>A0A255ZDL9</accession>
<keyword evidence="2" id="KW-1185">Reference proteome</keyword>
<dbReference type="EMBL" id="NOXX01000225">
    <property type="protein sequence ID" value="OYQ39576.1"/>
    <property type="molecule type" value="Genomic_DNA"/>
</dbReference>
<proteinExistence type="predicted"/>
<dbReference type="RefSeq" id="WP_094487449.1">
    <property type="nucleotide sequence ID" value="NZ_NOXX01000225.1"/>
</dbReference>
<sequence>MRLIAVFLIVTQMLSAQQINSTDAKGLKQGLWRGFYETSKRIRYEGNFKDGKEVGTFKFFADDKNSTVTAERVFSDLGKTAYTKIYENGFLSSEGKTVNKKKEGLWKYYHPKSTVVALEEFYKNDKLDSIRKVYYLSGKTAEEASYKNGQKNGTYKKITEEGIVLEETIYMNDQYDGDAIFRESDGKVASKGKFVKGEKKGFWEFYKDGKLDKREKYPLTKKTVAKKVK</sequence>
<dbReference type="AlphaFoldDB" id="A0A255ZDL9"/>
<name>A0A255ZDL9_9FLAO</name>
<gene>
    <name evidence="1" type="ORF">CHX27_14370</name>
</gene>
<dbReference type="OrthoDB" id="9785122at2"/>